<proteinExistence type="inferred from homology"/>
<organism evidence="3 4">
    <name type="scientific">Glutamicibacter protophormiae</name>
    <name type="common">Brevibacterium protophormiae</name>
    <dbReference type="NCBI Taxonomy" id="37930"/>
    <lineage>
        <taxon>Bacteria</taxon>
        <taxon>Bacillati</taxon>
        <taxon>Actinomycetota</taxon>
        <taxon>Actinomycetes</taxon>
        <taxon>Micrococcales</taxon>
        <taxon>Micrococcaceae</taxon>
        <taxon>Glutamicibacter</taxon>
    </lineage>
</organism>
<gene>
    <name evidence="3" type="ORF">JOF39_002681</name>
</gene>
<reference evidence="3 4" key="1">
    <citation type="submission" date="2021-03" db="EMBL/GenBank/DDBJ databases">
        <title>Sequencing the genomes of 1000 actinobacteria strains.</title>
        <authorList>
            <person name="Klenk H.-P."/>
        </authorList>
    </citation>
    <scope>NUCLEOTIDE SEQUENCE [LARGE SCALE GENOMIC DNA]</scope>
    <source>
        <strain evidence="3 4">DSM 20168</strain>
    </source>
</reference>
<dbReference type="Proteomes" id="UP001195422">
    <property type="component" value="Unassembled WGS sequence"/>
</dbReference>
<keyword evidence="4" id="KW-1185">Reference proteome</keyword>
<evidence type="ECO:0000313" key="4">
    <source>
        <dbReference type="Proteomes" id="UP001195422"/>
    </source>
</evidence>
<evidence type="ECO:0000313" key="3">
    <source>
        <dbReference type="EMBL" id="MBP2399600.1"/>
    </source>
</evidence>
<comment type="similarity">
    <text evidence="1">Belongs to the Rv1128c/1148c/1588c/1702c/1945/3466 family.</text>
</comment>
<comment type="caution">
    <text evidence="3">The sequence shown here is derived from an EMBL/GenBank/DDBJ whole genome shotgun (WGS) entry which is preliminary data.</text>
</comment>
<dbReference type="Pfam" id="PF01844">
    <property type="entry name" value="HNH"/>
    <property type="match status" value="1"/>
</dbReference>
<dbReference type="InterPro" id="IPR003870">
    <property type="entry name" value="DUF222"/>
</dbReference>
<accession>A0ABS4XT89</accession>
<dbReference type="InterPro" id="IPR002711">
    <property type="entry name" value="HNH"/>
</dbReference>
<feature type="domain" description="HNH nuclease" evidence="2">
    <location>
        <begin position="361"/>
        <end position="411"/>
    </location>
</feature>
<sequence length="481" mass="53462">MFEDLDVSRNYFEELPPEGWSFEGAPRLDPFDAAFINQALDSTKASDCITVIEQAERQQAFWSSVQARAAARIDSLTGCTPEDHPVDQERGTAHMVAIARRRSQSGSIAYLHCMRNLIPDMPYLFSRFEAGDLSESLVLAIMGPLDDLPSDERRIFDRMYAHAPSLFDSMSTKAARDFAQKYVDTNHSEEQTLRMEKKARDRFVHIRPGKDCMLVNARLPIEVGLALKNDLESKAMAAKSAGDQRTLEQLRADALVGTATGAPLDRPLPVKLHINLVMTDKSLLLGENQLAGIIGYGSIPAEYARRLAIAWQAAGPDSPEEVLDLFRRRVEALPMLRRLFLEPNGQDLVAMDSKERLFKGQLRQMILLRDPFCRTPHCNNTPSHVDHVMQHAKGGQTDYSNASGRCPACNLAKETPGWEEEVVSEAPHKIRIRPTSGVEYASTSPTLVGLVRLEQLIGGDGPFIPPVPVKKPPGRRKTASK</sequence>
<dbReference type="RefSeq" id="WP_188948193.1">
    <property type="nucleotide sequence ID" value="NZ_BMPH01000006.1"/>
</dbReference>
<name>A0ABS4XT89_GLUPR</name>
<dbReference type="Gene3D" id="1.10.30.50">
    <property type="match status" value="1"/>
</dbReference>
<protein>
    <recommendedName>
        <fullName evidence="2">HNH nuclease domain-containing protein</fullName>
    </recommendedName>
</protein>
<dbReference type="Pfam" id="PF02720">
    <property type="entry name" value="DUF222"/>
    <property type="match status" value="1"/>
</dbReference>
<evidence type="ECO:0000256" key="1">
    <source>
        <dbReference type="ARBA" id="ARBA00023450"/>
    </source>
</evidence>
<dbReference type="SMART" id="SM00507">
    <property type="entry name" value="HNHc"/>
    <property type="match status" value="1"/>
</dbReference>
<dbReference type="InterPro" id="IPR003615">
    <property type="entry name" value="HNH_nuc"/>
</dbReference>
<dbReference type="EMBL" id="JAGIOJ010000001">
    <property type="protein sequence ID" value="MBP2399600.1"/>
    <property type="molecule type" value="Genomic_DNA"/>
</dbReference>
<evidence type="ECO:0000259" key="2">
    <source>
        <dbReference type="SMART" id="SM00507"/>
    </source>
</evidence>